<reference evidence="2 3" key="1">
    <citation type="submission" date="2020-08" db="EMBL/GenBank/DDBJ databases">
        <title>Genomic Encyclopedia of Type Strains, Phase IV (KMG-IV): sequencing the most valuable type-strain genomes for metagenomic binning, comparative biology and taxonomic classification.</title>
        <authorList>
            <person name="Goeker M."/>
        </authorList>
    </citation>
    <scope>NUCLEOTIDE SEQUENCE [LARGE SCALE GENOMIC DNA]</scope>
    <source>
        <strain evidence="2 3">DSM 25622</strain>
    </source>
</reference>
<dbReference type="PROSITE" id="PS50206">
    <property type="entry name" value="RHODANESE_3"/>
    <property type="match status" value="1"/>
</dbReference>
<keyword evidence="2" id="KW-0808">Transferase</keyword>
<proteinExistence type="predicted"/>
<dbReference type="PANTHER" id="PTHR43031:SF1">
    <property type="entry name" value="PYRIDINE NUCLEOTIDE-DISULPHIDE OXIDOREDUCTASE"/>
    <property type="match status" value="1"/>
</dbReference>
<evidence type="ECO:0000313" key="3">
    <source>
        <dbReference type="Proteomes" id="UP000580654"/>
    </source>
</evidence>
<protein>
    <submittedName>
        <fullName evidence="2">Rhodanese-related sulfurtransferase</fullName>
    </submittedName>
</protein>
<dbReference type="EMBL" id="JACIJD010000017">
    <property type="protein sequence ID" value="MBB5695327.1"/>
    <property type="molecule type" value="Genomic_DNA"/>
</dbReference>
<dbReference type="GO" id="GO:0016740">
    <property type="term" value="F:transferase activity"/>
    <property type="evidence" value="ECO:0007669"/>
    <property type="project" value="UniProtKB-KW"/>
</dbReference>
<dbReference type="PANTHER" id="PTHR43031">
    <property type="entry name" value="FAD-DEPENDENT OXIDOREDUCTASE"/>
    <property type="match status" value="1"/>
</dbReference>
<keyword evidence="3" id="KW-1185">Reference proteome</keyword>
<dbReference type="InterPro" id="IPR001763">
    <property type="entry name" value="Rhodanese-like_dom"/>
</dbReference>
<feature type="domain" description="Rhodanese" evidence="1">
    <location>
        <begin position="43"/>
        <end position="136"/>
    </location>
</feature>
<sequence>MSGPFRFDPAARGAALSLCEAAIAAFLPGVPEITADSLAARLGSDPPLILDIRAPEEHAVGRIPGARLVPPGTPLPEILAEPGVAGAGTIVLACSVGLRSGRMAKALLAHGLPPARLLNLRGGIFRWARLGLPMVDDHGPTRTVHPFDARWGRLLDR</sequence>
<dbReference type="InterPro" id="IPR036873">
    <property type="entry name" value="Rhodanese-like_dom_sf"/>
</dbReference>
<name>A0A840YG51_9PROT</name>
<dbReference type="Pfam" id="PF00581">
    <property type="entry name" value="Rhodanese"/>
    <property type="match status" value="1"/>
</dbReference>
<dbReference type="SMART" id="SM00450">
    <property type="entry name" value="RHOD"/>
    <property type="match status" value="1"/>
</dbReference>
<dbReference type="Proteomes" id="UP000580654">
    <property type="component" value="Unassembled WGS sequence"/>
</dbReference>
<accession>A0A840YG51</accession>
<comment type="caution">
    <text evidence="2">The sequence shown here is derived from an EMBL/GenBank/DDBJ whole genome shotgun (WGS) entry which is preliminary data.</text>
</comment>
<dbReference type="SUPFAM" id="SSF52821">
    <property type="entry name" value="Rhodanese/Cell cycle control phosphatase"/>
    <property type="match status" value="1"/>
</dbReference>
<dbReference type="AlphaFoldDB" id="A0A840YG51"/>
<gene>
    <name evidence="2" type="ORF">FHS87_003384</name>
</gene>
<evidence type="ECO:0000259" key="1">
    <source>
        <dbReference type="PROSITE" id="PS50206"/>
    </source>
</evidence>
<dbReference type="CDD" id="cd00158">
    <property type="entry name" value="RHOD"/>
    <property type="match status" value="1"/>
</dbReference>
<dbReference type="RefSeq" id="WP_184520534.1">
    <property type="nucleotide sequence ID" value="NZ_JACIJD010000017.1"/>
</dbReference>
<organism evidence="2 3">
    <name type="scientific">Muricoccus pecuniae</name>
    <dbReference type="NCBI Taxonomy" id="693023"/>
    <lineage>
        <taxon>Bacteria</taxon>
        <taxon>Pseudomonadati</taxon>
        <taxon>Pseudomonadota</taxon>
        <taxon>Alphaproteobacteria</taxon>
        <taxon>Acetobacterales</taxon>
        <taxon>Roseomonadaceae</taxon>
        <taxon>Muricoccus</taxon>
    </lineage>
</organism>
<dbReference type="InterPro" id="IPR050229">
    <property type="entry name" value="GlpE_sulfurtransferase"/>
</dbReference>
<dbReference type="Gene3D" id="3.40.250.10">
    <property type="entry name" value="Rhodanese-like domain"/>
    <property type="match status" value="1"/>
</dbReference>
<evidence type="ECO:0000313" key="2">
    <source>
        <dbReference type="EMBL" id="MBB5695327.1"/>
    </source>
</evidence>